<proteinExistence type="predicted"/>
<dbReference type="AlphaFoldDB" id="A0A4Y1QNH3"/>
<keyword evidence="3" id="KW-1133">Transmembrane helix</keyword>
<name>A0A4Y1QNH3_PRUDU</name>
<evidence type="ECO:0000256" key="3">
    <source>
        <dbReference type="ARBA" id="ARBA00022989"/>
    </source>
</evidence>
<dbReference type="Pfam" id="PF05653">
    <property type="entry name" value="Mg_trans_NIPA"/>
    <property type="match status" value="1"/>
</dbReference>
<evidence type="ECO:0000313" key="6">
    <source>
        <dbReference type="EMBL" id="BBG93393.1"/>
    </source>
</evidence>
<comment type="subcellular location">
    <subcellularLocation>
        <location evidence="1">Cell membrane</location>
        <topology evidence="1">Multi-pass membrane protein</topology>
    </subcellularLocation>
</comment>
<evidence type="ECO:0000256" key="1">
    <source>
        <dbReference type="ARBA" id="ARBA00004651"/>
    </source>
</evidence>
<dbReference type="EMBL" id="AP019297">
    <property type="protein sequence ID" value="BBG93393.1"/>
    <property type="molecule type" value="Genomic_DNA"/>
</dbReference>
<feature type="region of interest" description="Disordered" evidence="5">
    <location>
        <begin position="1"/>
        <end position="21"/>
    </location>
</feature>
<gene>
    <name evidence="6" type="ORF">Prudu_001391</name>
</gene>
<protein>
    <submittedName>
        <fullName evidence="6">Probable magnesium transporter NIPA6</fullName>
    </submittedName>
</protein>
<feature type="non-terminal residue" evidence="6">
    <location>
        <position position="1"/>
    </location>
</feature>
<evidence type="ECO:0000256" key="4">
    <source>
        <dbReference type="ARBA" id="ARBA00023136"/>
    </source>
</evidence>
<organism evidence="6">
    <name type="scientific">Prunus dulcis</name>
    <name type="common">Almond</name>
    <name type="synonym">Amygdalus dulcis</name>
    <dbReference type="NCBI Taxonomy" id="3755"/>
    <lineage>
        <taxon>Eukaryota</taxon>
        <taxon>Viridiplantae</taxon>
        <taxon>Streptophyta</taxon>
        <taxon>Embryophyta</taxon>
        <taxon>Tracheophyta</taxon>
        <taxon>Spermatophyta</taxon>
        <taxon>Magnoliopsida</taxon>
        <taxon>eudicotyledons</taxon>
        <taxon>Gunneridae</taxon>
        <taxon>Pentapetalae</taxon>
        <taxon>rosids</taxon>
        <taxon>fabids</taxon>
        <taxon>Rosales</taxon>
        <taxon>Rosaceae</taxon>
        <taxon>Amygdaloideae</taxon>
        <taxon>Amygdaleae</taxon>
        <taxon>Prunus</taxon>
    </lineage>
</organism>
<dbReference type="InterPro" id="IPR008521">
    <property type="entry name" value="Mg_trans_NIPA"/>
</dbReference>
<keyword evidence="2" id="KW-0812">Transmembrane</keyword>
<dbReference type="GO" id="GO:0005769">
    <property type="term" value="C:early endosome"/>
    <property type="evidence" value="ECO:0007669"/>
    <property type="project" value="UniProtKB-SubCell"/>
</dbReference>
<keyword evidence="4" id="KW-0472">Membrane</keyword>
<sequence>NQNNSTKHLKKNGDAGAFVSETPIVPRKKKGLIKAGTKGIRAGSGGYTYLYEPLWWVGMISSHICHSTTMTDCQGIMMMAQMAPVMSAIV</sequence>
<reference evidence="6" key="1">
    <citation type="journal article" date="2019" name="Science">
        <title>Mutation of a bHLH transcription factor allowed almond domestication.</title>
        <authorList>
            <person name="Sanchez-Perez R."/>
            <person name="Pavan S."/>
            <person name="Mazzeo R."/>
            <person name="Moldovan C."/>
            <person name="Aiese Cigliano R."/>
            <person name="Del Cueto J."/>
            <person name="Ricciardi F."/>
            <person name="Lotti C."/>
            <person name="Ricciardi L."/>
            <person name="Dicenta F."/>
            <person name="Lopez-Marques R.L."/>
            <person name="Lindberg Moller B."/>
        </authorList>
    </citation>
    <scope>NUCLEOTIDE SEQUENCE</scope>
</reference>
<accession>A0A4Y1QNH3</accession>
<evidence type="ECO:0000256" key="5">
    <source>
        <dbReference type="SAM" id="MobiDB-lite"/>
    </source>
</evidence>
<dbReference type="GO" id="GO:0015095">
    <property type="term" value="F:magnesium ion transmembrane transporter activity"/>
    <property type="evidence" value="ECO:0007669"/>
    <property type="project" value="InterPro"/>
</dbReference>
<dbReference type="GO" id="GO:0016020">
    <property type="term" value="C:membrane"/>
    <property type="evidence" value="ECO:0007669"/>
    <property type="project" value="UniProtKB-SubCell"/>
</dbReference>
<evidence type="ECO:0000256" key="2">
    <source>
        <dbReference type="ARBA" id="ARBA00022692"/>
    </source>
</evidence>